<accession>X0VJD3</accession>
<keyword evidence="3" id="KW-0032">Aminotransferase</keyword>
<evidence type="ECO:0000313" key="6">
    <source>
        <dbReference type="EMBL" id="GAG12593.1"/>
    </source>
</evidence>
<dbReference type="Gene3D" id="3.40.640.10">
    <property type="entry name" value="Type I PLP-dependent aspartate aminotransferase-like (Major domain)"/>
    <property type="match status" value="1"/>
</dbReference>
<evidence type="ECO:0000256" key="5">
    <source>
        <dbReference type="ARBA" id="ARBA00022898"/>
    </source>
</evidence>
<dbReference type="GO" id="GO:0030170">
    <property type="term" value="F:pyridoxal phosphate binding"/>
    <property type="evidence" value="ECO:0007669"/>
    <property type="project" value="InterPro"/>
</dbReference>
<gene>
    <name evidence="6" type="ORF">S01H1_35593</name>
</gene>
<sequence>MSRLSRLAHNGILVDGIPRFWDLSGSVGSRLREMDTGRIFLDFHTGYGSLPLGYNHPKMLERCSKWDVGVLANKVANSDIYTEEFLQFTEKFRETAMPKGFEHLFLIDGGALAVDNAIKSCLDFKTGGSLDDSFCAPFEIVHLEC</sequence>
<dbReference type="InterPro" id="IPR005814">
    <property type="entry name" value="Aminotrans_3"/>
</dbReference>
<dbReference type="Pfam" id="PF00202">
    <property type="entry name" value="Aminotran_3"/>
    <property type="match status" value="1"/>
</dbReference>
<dbReference type="InterPro" id="IPR015421">
    <property type="entry name" value="PyrdxlP-dep_Trfase_major"/>
</dbReference>
<dbReference type="Gene3D" id="3.90.1150.10">
    <property type="entry name" value="Aspartate Aminotransferase, domain 1"/>
    <property type="match status" value="1"/>
</dbReference>
<organism evidence="6">
    <name type="scientific">marine sediment metagenome</name>
    <dbReference type="NCBI Taxonomy" id="412755"/>
    <lineage>
        <taxon>unclassified sequences</taxon>
        <taxon>metagenomes</taxon>
        <taxon>ecological metagenomes</taxon>
    </lineage>
</organism>
<comment type="caution">
    <text evidence="6">The sequence shown here is derived from an EMBL/GenBank/DDBJ whole genome shotgun (WGS) entry which is preliminary data.</text>
</comment>
<dbReference type="EMBL" id="BARS01022247">
    <property type="protein sequence ID" value="GAG12593.1"/>
    <property type="molecule type" value="Genomic_DNA"/>
</dbReference>
<dbReference type="GO" id="GO:0008483">
    <property type="term" value="F:transaminase activity"/>
    <property type="evidence" value="ECO:0007669"/>
    <property type="project" value="UniProtKB-KW"/>
</dbReference>
<proteinExistence type="inferred from homology"/>
<evidence type="ECO:0000256" key="4">
    <source>
        <dbReference type="ARBA" id="ARBA00022679"/>
    </source>
</evidence>
<comment type="similarity">
    <text evidence="2">Belongs to the class-III pyridoxal-phosphate-dependent aminotransferase family.</text>
</comment>
<dbReference type="InterPro" id="IPR015424">
    <property type="entry name" value="PyrdxlP-dep_Trfase"/>
</dbReference>
<reference evidence="6" key="1">
    <citation type="journal article" date="2014" name="Front. Microbiol.">
        <title>High frequency of phylogenetically diverse reductive dehalogenase-homologous genes in deep subseafloor sedimentary metagenomes.</title>
        <authorList>
            <person name="Kawai M."/>
            <person name="Futagami T."/>
            <person name="Toyoda A."/>
            <person name="Takaki Y."/>
            <person name="Nishi S."/>
            <person name="Hori S."/>
            <person name="Arai W."/>
            <person name="Tsubouchi T."/>
            <person name="Morono Y."/>
            <person name="Uchiyama I."/>
            <person name="Ito T."/>
            <person name="Fujiyama A."/>
            <person name="Inagaki F."/>
            <person name="Takami H."/>
        </authorList>
    </citation>
    <scope>NUCLEOTIDE SEQUENCE</scope>
    <source>
        <strain evidence="6">Expedition CK06-06</strain>
    </source>
</reference>
<dbReference type="SUPFAM" id="SSF53383">
    <property type="entry name" value="PLP-dependent transferases"/>
    <property type="match status" value="1"/>
</dbReference>
<evidence type="ECO:0000256" key="3">
    <source>
        <dbReference type="ARBA" id="ARBA00022576"/>
    </source>
</evidence>
<protein>
    <recommendedName>
        <fullName evidence="7">Aminotransferase class III-fold pyridoxal phosphate-dependent enzyme</fullName>
    </recommendedName>
</protein>
<dbReference type="InterPro" id="IPR015422">
    <property type="entry name" value="PyrdxlP-dep_Trfase_small"/>
</dbReference>
<evidence type="ECO:0000256" key="1">
    <source>
        <dbReference type="ARBA" id="ARBA00001933"/>
    </source>
</evidence>
<feature type="non-terminal residue" evidence="6">
    <location>
        <position position="145"/>
    </location>
</feature>
<evidence type="ECO:0008006" key="7">
    <source>
        <dbReference type="Google" id="ProtNLM"/>
    </source>
</evidence>
<dbReference type="GO" id="GO:0009450">
    <property type="term" value="P:gamma-aminobutyric acid catabolic process"/>
    <property type="evidence" value="ECO:0007669"/>
    <property type="project" value="TreeGrafter"/>
</dbReference>
<evidence type="ECO:0000256" key="2">
    <source>
        <dbReference type="ARBA" id="ARBA00008954"/>
    </source>
</evidence>
<dbReference type="PANTHER" id="PTHR43206:SF2">
    <property type="entry name" value="4-AMINOBUTYRATE AMINOTRANSFERASE GABT"/>
    <property type="match status" value="1"/>
</dbReference>
<keyword evidence="5" id="KW-0663">Pyridoxal phosphate</keyword>
<name>X0VJD3_9ZZZZ</name>
<keyword evidence="4" id="KW-0808">Transferase</keyword>
<dbReference type="PANTHER" id="PTHR43206">
    <property type="entry name" value="AMINOTRANSFERASE"/>
    <property type="match status" value="1"/>
</dbReference>
<comment type="cofactor">
    <cofactor evidence="1">
        <name>pyridoxal 5'-phosphate</name>
        <dbReference type="ChEBI" id="CHEBI:597326"/>
    </cofactor>
</comment>
<dbReference type="AlphaFoldDB" id="X0VJD3"/>